<organism evidence="1">
    <name type="scientific">marine sediment metagenome</name>
    <dbReference type="NCBI Taxonomy" id="412755"/>
    <lineage>
        <taxon>unclassified sequences</taxon>
        <taxon>metagenomes</taxon>
        <taxon>ecological metagenomes</taxon>
    </lineage>
</organism>
<sequence length="288" mass="31896">PQPPGKTFWVTLDVTNPNYVETTGTITMTSPWEDSITVTIGPRKTQFINAFAIKFDTPGVYTIRVDGLETTTEIMELLPAIVSNLKAAPQVVTVGEIVVITVDVSNPNWETTVVYLVQLTGAITAQQSVTLVPHEVRTVTFTETVTWEGYQYVYCEDLSVLIKGEMIYDGEPPPGAYICPICQWRGDSDAEVGRHAAEAHYGYTYPAGTINADSFGGMGGKLVLYDVIDPWPEGFALAQWAMNNIVSGERLWKNLGSSERDSLRTYLREVLGITNIDDLFRSYGTAYW</sequence>
<proteinExistence type="predicted"/>
<gene>
    <name evidence="1" type="ORF">S03H2_32232</name>
</gene>
<evidence type="ECO:0000313" key="1">
    <source>
        <dbReference type="EMBL" id="GAH54361.1"/>
    </source>
</evidence>
<name>X1G8W1_9ZZZZ</name>
<dbReference type="AlphaFoldDB" id="X1G8W1"/>
<feature type="non-terminal residue" evidence="1">
    <location>
        <position position="288"/>
    </location>
</feature>
<feature type="non-terminal residue" evidence="1">
    <location>
        <position position="1"/>
    </location>
</feature>
<comment type="caution">
    <text evidence="1">The sequence shown here is derived from an EMBL/GenBank/DDBJ whole genome shotgun (WGS) entry which is preliminary data.</text>
</comment>
<reference evidence="1" key="1">
    <citation type="journal article" date="2014" name="Front. Microbiol.">
        <title>High frequency of phylogenetically diverse reductive dehalogenase-homologous genes in deep subseafloor sedimentary metagenomes.</title>
        <authorList>
            <person name="Kawai M."/>
            <person name="Futagami T."/>
            <person name="Toyoda A."/>
            <person name="Takaki Y."/>
            <person name="Nishi S."/>
            <person name="Hori S."/>
            <person name="Arai W."/>
            <person name="Tsubouchi T."/>
            <person name="Morono Y."/>
            <person name="Uchiyama I."/>
            <person name="Ito T."/>
            <person name="Fujiyama A."/>
            <person name="Inagaki F."/>
            <person name="Takami H."/>
        </authorList>
    </citation>
    <scope>NUCLEOTIDE SEQUENCE</scope>
    <source>
        <strain evidence="1">Expedition CK06-06</strain>
    </source>
</reference>
<accession>X1G8W1</accession>
<dbReference type="EMBL" id="BARU01019577">
    <property type="protein sequence ID" value="GAH54361.1"/>
    <property type="molecule type" value="Genomic_DNA"/>
</dbReference>
<protein>
    <submittedName>
        <fullName evidence="1">Uncharacterized protein</fullName>
    </submittedName>
</protein>